<feature type="transmembrane region" description="Helical" evidence="7">
    <location>
        <begin position="293"/>
        <end position="310"/>
    </location>
</feature>
<dbReference type="PANTHER" id="PTHR23517">
    <property type="entry name" value="RESISTANCE PROTEIN MDTM, PUTATIVE-RELATED-RELATED"/>
    <property type="match status" value="1"/>
</dbReference>
<proteinExistence type="predicted"/>
<feature type="domain" description="Major facilitator superfamily (MFS) profile" evidence="8">
    <location>
        <begin position="16"/>
        <end position="404"/>
    </location>
</feature>
<feature type="transmembrane region" description="Helical" evidence="7">
    <location>
        <begin position="143"/>
        <end position="163"/>
    </location>
</feature>
<keyword evidence="3" id="KW-1003">Cell membrane</keyword>
<dbReference type="AlphaFoldDB" id="A0A223HYG7"/>
<evidence type="ECO:0000256" key="4">
    <source>
        <dbReference type="ARBA" id="ARBA00022692"/>
    </source>
</evidence>
<keyword evidence="5 7" id="KW-1133">Transmembrane helix</keyword>
<feature type="transmembrane region" description="Helical" evidence="7">
    <location>
        <begin position="224"/>
        <end position="242"/>
    </location>
</feature>
<sequence>MYIKKLFKPYMGLPREIYILFISKIINAMGSFVMPLLTLILTEKIGLSDSKAGYYISISGILYIPALIIGGKLADVCGRKVIIAVFNIVGATLYIIAGFLRPSITMVYLIMIAGACFTATGPAHDSLVADITNPANRKSAYSLLYMGWNTGYAVGPTIGGFLFKDHLPLVFIGDATTALIALCLIIIFVKETIHIKEEGIVGNERASEKSEQGSIVSVILKRPILIFFALILFCYNFVYSQWSFMLPIQLVDVFKDAGAKYFGMMASLNGLVVMSFTPVITKMTEKINELMRAVLGGIMYTVGFGMLGFVNLLPFFFLSTFIFTLGEIILAISTSPFIANRTPSSHRGRMNAVLQIIMGAGYMIGPLVMGNVLNYVEVKPAWMILGAFVSFATLLMYSLEKYDKRKNVELNQC</sequence>
<dbReference type="GO" id="GO:0022857">
    <property type="term" value="F:transmembrane transporter activity"/>
    <property type="evidence" value="ECO:0007669"/>
    <property type="project" value="InterPro"/>
</dbReference>
<dbReference type="PRINTS" id="PR01035">
    <property type="entry name" value="TCRTETA"/>
</dbReference>
<evidence type="ECO:0000256" key="7">
    <source>
        <dbReference type="SAM" id="Phobius"/>
    </source>
</evidence>
<dbReference type="EMBL" id="CP016893">
    <property type="protein sequence ID" value="AST57325.1"/>
    <property type="molecule type" value="Genomic_DNA"/>
</dbReference>
<feature type="transmembrane region" description="Helical" evidence="7">
    <location>
        <begin position="81"/>
        <end position="100"/>
    </location>
</feature>
<organism evidence="9 10">
    <name type="scientific">Thermoanaerobacterium thermosaccharolyticum</name>
    <name type="common">Clostridium thermosaccharolyticum</name>
    <dbReference type="NCBI Taxonomy" id="1517"/>
    <lineage>
        <taxon>Bacteria</taxon>
        <taxon>Bacillati</taxon>
        <taxon>Bacillota</taxon>
        <taxon>Clostridia</taxon>
        <taxon>Thermoanaerobacterales</taxon>
        <taxon>Thermoanaerobacteraceae</taxon>
        <taxon>Thermoanaerobacterium</taxon>
    </lineage>
</organism>
<dbReference type="InterPro" id="IPR050171">
    <property type="entry name" value="MFS_Transporters"/>
</dbReference>
<keyword evidence="4 7" id="KW-0812">Transmembrane</keyword>
<evidence type="ECO:0000256" key="1">
    <source>
        <dbReference type="ARBA" id="ARBA00004651"/>
    </source>
</evidence>
<feature type="transmembrane region" description="Helical" evidence="7">
    <location>
        <begin position="351"/>
        <end position="369"/>
    </location>
</feature>
<dbReference type="InterPro" id="IPR036259">
    <property type="entry name" value="MFS_trans_sf"/>
</dbReference>
<evidence type="ECO:0000256" key="2">
    <source>
        <dbReference type="ARBA" id="ARBA00022448"/>
    </source>
</evidence>
<dbReference type="RefSeq" id="WP_217348824.1">
    <property type="nucleotide sequence ID" value="NZ_CP016893.1"/>
</dbReference>
<evidence type="ECO:0000256" key="5">
    <source>
        <dbReference type="ARBA" id="ARBA00022989"/>
    </source>
</evidence>
<dbReference type="InterPro" id="IPR011701">
    <property type="entry name" value="MFS"/>
</dbReference>
<dbReference type="SUPFAM" id="SSF103473">
    <property type="entry name" value="MFS general substrate transporter"/>
    <property type="match status" value="1"/>
</dbReference>
<dbReference type="Gene3D" id="1.20.1250.20">
    <property type="entry name" value="MFS general substrate transporter like domains"/>
    <property type="match status" value="1"/>
</dbReference>
<accession>A0A223HYG7</accession>
<evidence type="ECO:0000313" key="9">
    <source>
        <dbReference type="EMBL" id="AST57325.1"/>
    </source>
</evidence>
<dbReference type="Proteomes" id="UP000214975">
    <property type="component" value="Chromosome"/>
</dbReference>
<dbReference type="PROSITE" id="PS50850">
    <property type="entry name" value="MFS"/>
    <property type="match status" value="1"/>
</dbReference>
<keyword evidence="6 7" id="KW-0472">Membrane</keyword>
<protein>
    <submittedName>
        <fullName evidence="9">Major facilitator transporter</fullName>
    </submittedName>
</protein>
<feature type="transmembrane region" description="Helical" evidence="7">
    <location>
        <begin position="381"/>
        <end position="399"/>
    </location>
</feature>
<dbReference type="Pfam" id="PF07690">
    <property type="entry name" value="MFS_1"/>
    <property type="match status" value="1"/>
</dbReference>
<evidence type="ECO:0000256" key="3">
    <source>
        <dbReference type="ARBA" id="ARBA00022475"/>
    </source>
</evidence>
<feature type="transmembrane region" description="Helical" evidence="7">
    <location>
        <begin position="21"/>
        <end position="40"/>
    </location>
</feature>
<name>A0A223HYG7_THETR</name>
<feature type="transmembrane region" description="Helical" evidence="7">
    <location>
        <begin position="262"/>
        <end position="281"/>
    </location>
</feature>
<evidence type="ECO:0000259" key="8">
    <source>
        <dbReference type="PROSITE" id="PS50850"/>
    </source>
</evidence>
<keyword evidence="2" id="KW-0813">Transport</keyword>
<dbReference type="InterPro" id="IPR020846">
    <property type="entry name" value="MFS_dom"/>
</dbReference>
<feature type="transmembrane region" description="Helical" evidence="7">
    <location>
        <begin position="106"/>
        <end position="123"/>
    </location>
</feature>
<dbReference type="InterPro" id="IPR001958">
    <property type="entry name" value="Tet-R_TetA/multi-R_MdtG-like"/>
</dbReference>
<evidence type="ECO:0000313" key="10">
    <source>
        <dbReference type="Proteomes" id="UP000214975"/>
    </source>
</evidence>
<feature type="transmembrane region" description="Helical" evidence="7">
    <location>
        <begin position="316"/>
        <end position="339"/>
    </location>
</feature>
<dbReference type="GO" id="GO:0005886">
    <property type="term" value="C:plasma membrane"/>
    <property type="evidence" value="ECO:0007669"/>
    <property type="project" value="UniProtKB-SubCell"/>
</dbReference>
<gene>
    <name evidence="9" type="ORF">Thert_01241</name>
</gene>
<evidence type="ECO:0000256" key="6">
    <source>
        <dbReference type="ARBA" id="ARBA00023136"/>
    </source>
</evidence>
<reference evidence="9 10" key="1">
    <citation type="submission" date="2016-08" db="EMBL/GenBank/DDBJ databases">
        <title>A novel genetic cassette of butanologenic Thermoanaerobacterium thermosaccharolyticum that directly convert cellulose to butanol.</title>
        <authorList>
            <person name="Li T."/>
            <person name="He J."/>
        </authorList>
    </citation>
    <scope>NUCLEOTIDE SEQUENCE [LARGE SCALE GENOMIC DNA]</scope>
    <source>
        <strain evidence="9 10">TG57</strain>
    </source>
</reference>
<comment type="subcellular location">
    <subcellularLocation>
        <location evidence="1">Cell membrane</location>
        <topology evidence="1">Multi-pass membrane protein</topology>
    </subcellularLocation>
</comment>
<dbReference type="PANTHER" id="PTHR23517:SF2">
    <property type="entry name" value="MULTIDRUG RESISTANCE PROTEIN MDTH"/>
    <property type="match status" value="1"/>
</dbReference>
<feature type="transmembrane region" description="Helical" evidence="7">
    <location>
        <begin position="52"/>
        <end position="69"/>
    </location>
</feature>
<feature type="transmembrane region" description="Helical" evidence="7">
    <location>
        <begin position="169"/>
        <end position="189"/>
    </location>
</feature>